<comment type="caution">
    <text evidence="1">The sequence shown here is derived from an EMBL/GenBank/DDBJ whole genome shotgun (WGS) entry which is preliminary data.</text>
</comment>
<dbReference type="Proteomes" id="UP001220324">
    <property type="component" value="Unassembled WGS sequence"/>
</dbReference>
<evidence type="ECO:0000313" key="1">
    <source>
        <dbReference type="EMBL" id="KAJ5537667.1"/>
    </source>
</evidence>
<gene>
    <name evidence="1" type="ORF">N7494_007146</name>
</gene>
<evidence type="ECO:0000313" key="2">
    <source>
        <dbReference type="Proteomes" id="UP001220324"/>
    </source>
</evidence>
<protein>
    <submittedName>
        <fullName evidence="1">LysR family regulatory protein</fullName>
    </submittedName>
</protein>
<dbReference type="AlphaFoldDB" id="A0AAD6CTM3"/>
<name>A0AAD6CTM3_9EURO</name>
<proteinExistence type="predicted"/>
<dbReference type="EMBL" id="JAQIZZ010000006">
    <property type="protein sequence ID" value="KAJ5537667.1"/>
    <property type="molecule type" value="Genomic_DNA"/>
</dbReference>
<accession>A0AAD6CTM3</accession>
<keyword evidence="2" id="KW-1185">Reference proteome</keyword>
<sequence>MSINERPLGSKMPECGQGQSVLSPSATEYAPLVLGPNPRWSTPTFHRYSHLQLYSNFCGCHWENESYKAWIAVMEGREEDISPFFSFDHNPTKELGVEYTRERYSNFGRPISVINFVLFEIWYMIETFWYSKVEDHALRIGKKFIEEMRQNVLLEMATPGATEKPFVSEGDIVIAWWVKTMVAALKPSAKRAVTLMNLFSERYPASGVGVIANITQRTVPTFPKSEGIPID</sequence>
<organism evidence="1 2">
    <name type="scientific">Penicillium frequentans</name>
    <dbReference type="NCBI Taxonomy" id="3151616"/>
    <lineage>
        <taxon>Eukaryota</taxon>
        <taxon>Fungi</taxon>
        <taxon>Dikarya</taxon>
        <taxon>Ascomycota</taxon>
        <taxon>Pezizomycotina</taxon>
        <taxon>Eurotiomycetes</taxon>
        <taxon>Eurotiomycetidae</taxon>
        <taxon>Eurotiales</taxon>
        <taxon>Aspergillaceae</taxon>
        <taxon>Penicillium</taxon>
    </lineage>
</organism>
<reference evidence="1 2" key="1">
    <citation type="journal article" date="2023" name="IMA Fungus">
        <title>Comparative genomic study of the Penicillium genus elucidates a diverse pangenome and 15 lateral gene transfer events.</title>
        <authorList>
            <person name="Petersen C."/>
            <person name="Sorensen T."/>
            <person name="Nielsen M.R."/>
            <person name="Sondergaard T.E."/>
            <person name="Sorensen J.L."/>
            <person name="Fitzpatrick D.A."/>
            <person name="Frisvad J.C."/>
            <person name="Nielsen K.L."/>
        </authorList>
    </citation>
    <scope>NUCLEOTIDE SEQUENCE [LARGE SCALE GENOMIC DNA]</scope>
    <source>
        <strain evidence="1 2">IBT 35679</strain>
    </source>
</reference>